<feature type="region of interest" description="Disordered" evidence="1">
    <location>
        <begin position="1"/>
        <end position="54"/>
    </location>
</feature>
<dbReference type="InParanoid" id="F4S5X5"/>
<feature type="compositionally biased region" description="Acidic residues" evidence="1">
    <location>
        <begin position="1"/>
        <end position="10"/>
    </location>
</feature>
<feature type="compositionally biased region" description="Polar residues" evidence="1">
    <location>
        <begin position="45"/>
        <end position="54"/>
    </location>
</feature>
<dbReference type="KEGG" id="mlr:MELLADRAFT_68194"/>
<evidence type="ECO:0000313" key="2">
    <source>
        <dbReference type="EMBL" id="EGF99978.1"/>
    </source>
</evidence>
<proteinExistence type="predicted"/>
<dbReference type="GeneID" id="18930986"/>
<dbReference type="RefSeq" id="XP_007416748.1">
    <property type="nucleotide sequence ID" value="XM_007416686.1"/>
</dbReference>
<organism evidence="3">
    <name type="scientific">Melampsora larici-populina (strain 98AG31 / pathotype 3-4-7)</name>
    <name type="common">Poplar leaf rust fungus</name>
    <dbReference type="NCBI Taxonomy" id="747676"/>
    <lineage>
        <taxon>Eukaryota</taxon>
        <taxon>Fungi</taxon>
        <taxon>Dikarya</taxon>
        <taxon>Basidiomycota</taxon>
        <taxon>Pucciniomycotina</taxon>
        <taxon>Pucciniomycetes</taxon>
        <taxon>Pucciniales</taxon>
        <taxon>Melampsoraceae</taxon>
        <taxon>Melampsora</taxon>
    </lineage>
</organism>
<dbReference type="VEuPathDB" id="FungiDB:MELLADRAFT_68194"/>
<dbReference type="OrthoDB" id="2504733at2759"/>
<evidence type="ECO:0000313" key="3">
    <source>
        <dbReference type="Proteomes" id="UP000001072"/>
    </source>
</evidence>
<dbReference type="AlphaFoldDB" id="F4S5X5"/>
<dbReference type="EMBL" id="GL883152">
    <property type="protein sequence ID" value="EGF99978.1"/>
    <property type="molecule type" value="Genomic_DNA"/>
</dbReference>
<keyword evidence="3" id="KW-1185">Reference proteome</keyword>
<accession>F4S5X5</accession>
<name>F4S5X5_MELLP</name>
<evidence type="ECO:0000256" key="1">
    <source>
        <dbReference type="SAM" id="MobiDB-lite"/>
    </source>
</evidence>
<reference evidence="3" key="1">
    <citation type="journal article" date="2011" name="Proc. Natl. Acad. Sci. U.S.A.">
        <title>Obligate biotrophy features unraveled by the genomic analysis of rust fungi.</title>
        <authorList>
            <person name="Duplessis S."/>
            <person name="Cuomo C.A."/>
            <person name="Lin Y.-C."/>
            <person name="Aerts A."/>
            <person name="Tisserant E."/>
            <person name="Veneault-Fourrey C."/>
            <person name="Joly D.L."/>
            <person name="Hacquard S."/>
            <person name="Amselem J."/>
            <person name="Cantarel B.L."/>
            <person name="Chiu R."/>
            <person name="Coutinho P.M."/>
            <person name="Feau N."/>
            <person name="Field M."/>
            <person name="Frey P."/>
            <person name="Gelhaye E."/>
            <person name="Goldberg J."/>
            <person name="Grabherr M.G."/>
            <person name="Kodira C.D."/>
            <person name="Kohler A."/>
            <person name="Kuees U."/>
            <person name="Lindquist E.A."/>
            <person name="Lucas S.M."/>
            <person name="Mago R."/>
            <person name="Mauceli E."/>
            <person name="Morin E."/>
            <person name="Murat C."/>
            <person name="Pangilinan J.L."/>
            <person name="Park R."/>
            <person name="Pearson M."/>
            <person name="Quesneville H."/>
            <person name="Rouhier N."/>
            <person name="Sakthikumar S."/>
            <person name="Salamov A.A."/>
            <person name="Schmutz J."/>
            <person name="Selles B."/>
            <person name="Shapiro H."/>
            <person name="Tanguay P."/>
            <person name="Tuskan G.A."/>
            <person name="Henrissat B."/>
            <person name="Van de Peer Y."/>
            <person name="Rouze P."/>
            <person name="Ellis J.G."/>
            <person name="Dodds P.N."/>
            <person name="Schein J.E."/>
            <person name="Zhong S."/>
            <person name="Hamelin R.C."/>
            <person name="Grigoriev I.V."/>
            <person name="Szabo L.J."/>
            <person name="Martin F."/>
        </authorList>
    </citation>
    <scope>NUCLEOTIDE SEQUENCE [LARGE SCALE GENOMIC DNA]</scope>
    <source>
        <strain evidence="3">98AG31 / pathotype 3-4-7</strain>
    </source>
</reference>
<sequence length="252" mass="28523">MNPEDVDSSAEDATVTEGSSSSDTSDSFGTVKDSLLDPISSSSPRQDPSTRLNSTSHALTMSESVEHRTFGTPIQKFSQSMTNAMSKYKVSADLSDDNHTEWSQSIMEVLRSLNLHQFVKVKDYTDEELTPEENEITRFNVTTYILHRLDTVNSVRTRNRLTDPNDASEIIYDPFLCWNFLKEYHNRISEDKLESVTRTLYACRISSSDSLTVFVDKFENLIREFYRLKGEMSDAQSARMLLGAIPSLKISG</sequence>
<dbReference type="Proteomes" id="UP000001072">
    <property type="component" value="Unassembled WGS sequence"/>
</dbReference>
<gene>
    <name evidence="2" type="ORF">MELLADRAFT_68194</name>
</gene>
<dbReference type="HOGENOM" id="CLU_092868_0_0_1"/>
<protein>
    <submittedName>
        <fullName evidence="2">Uncharacterized protein</fullName>
    </submittedName>
</protein>